<dbReference type="SUPFAM" id="SSF55781">
    <property type="entry name" value="GAF domain-like"/>
    <property type="match status" value="1"/>
</dbReference>
<keyword evidence="7" id="KW-1185">Reference proteome</keyword>
<reference evidence="6 7" key="1">
    <citation type="submission" date="2017-01" db="EMBL/GenBank/DDBJ databases">
        <authorList>
            <person name="Mah S.A."/>
            <person name="Swanson W.J."/>
            <person name="Moy G.W."/>
            <person name="Vacquier V.D."/>
        </authorList>
    </citation>
    <scope>NUCLEOTIDE SEQUENCE [LARGE SCALE GENOMIC DNA]</scope>
    <source>
        <strain evidence="6 7">CPCC 203464</strain>
    </source>
</reference>
<dbReference type="InterPro" id="IPR050707">
    <property type="entry name" value="HTH_MetabolicPath_Reg"/>
</dbReference>
<evidence type="ECO:0000259" key="5">
    <source>
        <dbReference type="PROSITE" id="PS51078"/>
    </source>
</evidence>
<dbReference type="InterPro" id="IPR036388">
    <property type="entry name" value="WH-like_DNA-bd_sf"/>
</dbReference>
<dbReference type="Pfam" id="PF01614">
    <property type="entry name" value="IclR_C"/>
    <property type="match status" value="1"/>
</dbReference>
<proteinExistence type="predicted"/>
<name>A0A1N7H266_9NOCA</name>
<dbReference type="InterPro" id="IPR029016">
    <property type="entry name" value="GAF-like_dom_sf"/>
</dbReference>
<dbReference type="Gene3D" id="3.30.450.40">
    <property type="match status" value="1"/>
</dbReference>
<evidence type="ECO:0000256" key="1">
    <source>
        <dbReference type="ARBA" id="ARBA00023015"/>
    </source>
</evidence>
<evidence type="ECO:0000259" key="4">
    <source>
        <dbReference type="PROSITE" id="PS51077"/>
    </source>
</evidence>
<dbReference type="Gene3D" id="1.10.10.10">
    <property type="entry name" value="Winged helix-like DNA-binding domain superfamily/Winged helix DNA-binding domain"/>
    <property type="match status" value="1"/>
</dbReference>
<feature type="domain" description="IclR-ED" evidence="5">
    <location>
        <begin position="72"/>
        <end position="255"/>
    </location>
</feature>
<gene>
    <name evidence="6" type="ORF">SAMN05445060_3398</name>
</gene>
<feature type="domain" description="HTH iclR-type" evidence="4">
    <location>
        <begin position="11"/>
        <end position="71"/>
    </location>
</feature>
<dbReference type="GO" id="GO:0003700">
    <property type="term" value="F:DNA-binding transcription factor activity"/>
    <property type="evidence" value="ECO:0007669"/>
    <property type="project" value="TreeGrafter"/>
</dbReference>
<dbReference type="GO" id="GO:0045892">
    <property type="term" value="P:negative regulation of DNA-templated transcription"/>
    <property type="evidence" value="ECO:0007669"/>
    <property type="project" value="TreeGrafter"/>
</dbReference>
<dbReference type="PANTHER" id="PTHR30136">
    <property type="entry name" value="HELIX-TURN-HELIX TRANSCRIPTIONAL REGULATOR, ICLR FAMILY"/>
    <property type="match status" value="1"/>
</dbReference>
<accession>A0A1N7H266</accession>
<dbReference type="Pfam" id="PF09339">
    <property type="entry name" value="HTH_IclR"/>
    <property type="match status" value="1"/>
</dbReference>
<evidence type="ECO:0000256" key="2">
    <source>
        <dbReference type="ARBA" id="ARBA00023125"/>
    </source>
</evidence>
<keyword evidence="2" id="KW-0238">DNA-binding</keyword>
<protein>
    <submittedName>
        <fullName evidence="6">Transcriptional regulator, IclR family</fullName>
    </submittedName>
</protein>
<keyword evidence="1" id="KW-0805">Transcription regulation</keyword>
<evidence type="ECO:0000313" key="7">
    <source>
        <dbReference type="Proteomes" id="UP000186218"/>
    </source>
</evidence>
<dbReference type="SMART" id="SM00346">
    <property type="entry name" value="HTH_ICLR"/>
    <property type="match status" value="1"/>
</dbReference>
<dbReference type="Proteomes" id="UP000186218">
    <property type="component" value="Unassembled WGS sequence"/>
</dbReference>
<dbReference type="InterPro" id="IPR005471">
    <property type="entry name" value="Tscrpt_reg_IclR_N"/>
</dbReference>
<evidence type="ECO:0000256" key="3">
    <source>
        <dbReference type="ARBA" id="ARBA00023163"/>
    </source>
</evidence>
<dbReference type="EMBL" id="FTNT01000011">
    <property type="protein sequence ID" value="SIS18906.1"/>
    <property type="molecule type" value="Genomic_DNA"/>
</dbReference>
<dbReference type="AlphaFoldDB" id="A0A1N7H266"/>
<dbReference type="PROSITE" id="PS51078">
    <property type="entry name" value="ICLR_ED"/>
    <property type="match status" value="1"/>
</dbReference>
<dbReference type="PANTHER" id="PTHR30136:SF39">
    <property type="entry name" value="TRANSCRIPTIONAL REGULATORY PROTEIN"/>
    <property type="match status" value="1"/>
</dbReference>
<dbReference type="InterPro" id="IPR014757">
    <property type="entry name" value="Tscrpt_reg_IclR_C"/>
</dbReference>
<organism evidence="6 7">
    <name type="scientific">Williamsia sterculiae</name>
    <dbReference type="NCBI Taxonomy" id="1344003"/>
    <lineage>
        <taxon>Bacteria</taxon>
        <taxon>Bacillati</taxon>
        <taxon>Actinomycetota</taxon>
        <taxon>Actinomycetes</taxon>
        <taxon>Mycobacteriales</taxon>
        <taxon>Nocardiaceae</taxon>
        <taxon>Williamsia</taxon>
    </lineage>
</organism>
<dbReference type="PROSITE" id="PS51077">
    <property type="entry name" value="HTH_ICLR"/>
    <property type="match status" value="1"/>
</dbReference>
<evidence type="ECO:0000313" key="6">
    <source>
        <dbReference type="EMBL" id="SIS18906.1"/>
    </source>
</evidence>
<dbReference type="InterPro" id="IPR036390">
    <property type="entry name" value="WH_DNA-bd_sf"/>
</dbReference>
<keyword evidence="3" id="KW-0804">Transcription</keyword>
<sequence>MVTYADSGTLIGRVSTALRVLSAANDTGATTSEVARSSSLARPTAHRLLTSLLGEGFVDRDNASGRWFLGPELYLLGASASARYEISSQARPSVLRMAEATGESAFFVARRGDESVCLVREDGSFPIRSFVLYEGARFPLGVVASGLAILAFLPDPEIEEFLSRVDLAATRGPSYTSDAVCARVEQTRRRGYAVNPGLVVEGDWGMAAAVFDETGVAKWALTITGIENRFRVERQEELGKLLLDEAHRLSRALIRQPSRG</sequence>
<dbReference type="STRING" id="1344003.SAMN05445060_3398"/>
<dbReference type="GO" id="GO:0003677">
    <property type="term" value="F:DNA binding"/>
    <property type="evidence" value="ECO:0007669"/>
    <property type="project" value="UniProtKB-KW"/>
</dbReference>
<dbReference type="SUPFAM" id="SSF46785">
    <property type="entry name" value="Winged helix' DNA-binding domain"/>
    <property type="match status" value="1"/>
</dbReference>